<sequence>MVTPDSQATILDGVRRPGIEASAINDLQLQLEALEDRVQWVFHEDPAEDEGMAAAVMRDNFSKTCISNSDGAAPGPSSSEPSGVFFGPIVDSCASNLATEMANLGLGKATVLPASPGPATVEATVNPASSGPVAGEVTALPASPSPLALEATTATGTPPRTPPATVLPPQPPRLHSTPTRFYSRRRLRQARHQEETLVEDGEVPTMATCRPAPAPPVDQPDTTGVGRDAAGASQDVDAAGAAPSQDLSFPRTPPAAARVAFLDKLCRRADGLLPVPAIPKRRRKSHWAGETPRRSRRLAGAAMEFQLGELEARARKKVMRALDIIGENEESSR</sequence>
<evidence type="ECO:0000256" key="1">
    <source>
        <dbReference type="SAM" id="MobiDB-lite"/>
    </source>
</evidence>
<accession>A0A8T0UWP7</accession>
<dbReference type="Proteomes" id="UP000823388">
    <property type="component" value="Chromosome 3K"/>
</dbReference>
<gene>
    <name evidence="2" type="ORF">PVAP13_3KG207150</name>
</gene>
<organism evidence="2 3">
    <name type="scientific">Panicum virgatum</name>
    <name type="common">Blackwell switchgrass</name>
    <dbReference type="NCBI Taxonomy" id="38727"/>
    <lineage>
        <taxon>Eukaryota</taxon>
        <taxon>Viridiplantae</taxon>
        <taxon>Streptophyta</taxon>
        <taxon>Embryophyta</taxon>
        <taxon>Tracheophyta</taxon>
        <taxon>Spermatophyta</taxon>
        <taxon>Magnoliopsida</taxon>
        <taxon>Liliopsida</taxon>
        <taxon>Poales</taxon>
        <taxon>Poaceae</taxon>
        <taxon>PACMAD clade</taxon>
        <taxon>Panicoideae</taxon>
        <taxon>Panicodae</taxon>
        <taxon>Paniceae</taxon>
        <taxon>Panicinae</taxon>
        <taxon>Panicum</taxon>
        <taxon>Panicum sect. Hiantes</taxon>
    </lineage>
</organism>
<protein>
    <submittedName>
        <fullName evidence="2">Uncharacterized protein</fullName>
    </submittedName>
</protein>
<name>A0A8T0UWP7_PANVG</name>
<proteinExistence type="predicted"/>
<evidence type="ECO:0000313" key="2">
    <source>
        <dbReference type="EMBL" id="KAG2625414.1"/>
    </source>
</evidence>
<feature type="region of interest" description="Disordered" evidence="1">
    <location>
        <begin position="149"/>
        <end position="178"/>
    </location>
</feature>
<dbReference type="EMBL" id="CM029041">
    <property type="protein sequence ID" value="KAG2625414.1"/>
    <property type="molecule type" value="Genomic_DNA"/>
</dbReference>
<keyword evidence="3" id="KW-1185">Reference proteome</keyword>
<reference evidence="2" key="1">
    <citation type="submission" date="2020-05" db="EMBL/GenBank/DDBJ databases">
        <title>WGS assembly of Panicum virgatum.</title>
        <authorList>
            <person name="Lovell J.T."/>
            <person name="Jenkins J."/>
            <person name="Shu S."/>
            <person name="Juenger T.E."/>
            <person name="Schmutz J."/>
        </authorList>
    </citation>
    <scope>NUCLEOTIDE SEQUENCE</scope>
    <source>
        <strain evidence="2">AP13</strain>
    </source>
</reference>
<feature type="compositionally biased region" description="Pro residues" evidence="1">
    <location>
        <begin position="159"/>
        <end position="172"/>
    </location>
</feature>
<dbReference type="AlphaFoldDB" id="A0A8T0UWP7"/>
<comment type="caution">
    <text evidence="2">The sequence shown here is derived from an EMBL/GenBank/DDBJ whole genome shotgun (WGS) entry which is preliminary data.</text>
</comment>
<evidence type="ECO:0000313" key="3">
    <source>
        <dbReference type="Proteomes" id="UP000823388"/>
    </source>
</evidence>